<keyword evidence="2" id="KW-1185">Reference proteome</keyword>
<dbReference type="PANTHER" id="PTHR37245:SF4">
    <property type="entry name" value="PAMP-INDUCED SECRETED PEPTIDE 1"/>
    <property type="match status" value="1"/>
</dbReference>
<accession>A0A2I0AJT2</accession>
<dbReference type="InterPro" id="IPR040273">
    <property type="entry name" value="PIP1"/>
</dbReference>
<dbReference type="Proteomes" id="UP000236161">
    <property type="component" value="Unassembled WGS sequence"/>
</dbReference>
<evidence type="ECO:0000313" key="2">
    <source>
        <dbReference type="Proteomes" id="UP000236161"/>
    </source>
</evidence>
<dbReference type="EMBL" id="KZ451978">
    <property type="protein sequence ID" value="PKA55785.1"/>
    <property type="molecule type" value="Genomic_DNA"/>
</dbReference>
<dbReference type="GO" id="GO:0006952">
    <property type="term" value="P:defense response"/>
    <property type="evidence" value="ECO:0007669"/>
    <property type="project" value="InterPro"/>
</dbReference>
<gene>
    <name evidence="1" type="ORF">AXF42_Ash012077</name>
</gene>
<dbReference type="PANTHER" id="PTHR37245">
    <property type="entry name" value="PAMP-INDUCED SECRETED PEPTIDE 1"/>
    <property type="match status" value="1"/>
</dbReference>
<dbReference type="OrthoDB" id="773872at2759"/>
<proteinExistence type="predicted"/>
<sequence>MRCKHHSRRKKTQLLSIMSRRSSRLFFLAVFIIAVAIASGVRSGAALRPFPEEPSGGLGGSALRLNVYEKARVVMASWMARMPTGQSPGGAGH</sequence>
<evidence type="ECO:0000313" key="1">
    <source>
        <dbReference type="EMBL" id="PKA55785.1"/>
    </source>
</evidence>
<dbReference type="AlphaFoldDB" id="A0A2I0AJT2"/>
<protein>
    <submittedName>
        <fullName evidence="1">Uncharacterized protein</fullName>
    </submittedName>
</protein>
<reference evidence="1 2" key="1">
    <citation type="journal article" date="2017" name="Nature">
        <title>The Apostasia genome and the evolution of orchids.</title>
        <authorList>
            <person name="Zhang G.Q."/>
            <person name="Liu K.W."/>
            <person name="Li Z."/>
            <person name="Lohaus R."/>
            <person name="Hsiao Y.Y."/>
            <person name="Niu S.C."/>
            <person name="Wang J.Y."/>
            <person name="Lin Y.C."/>
            <person name="Xu Q."/>
            <person name="Chen L.J."/>
            <person name="Yoshida K."/>
            <person name="Fujiwara S."/>
            <person name="Wang Z.W."/>
            <person name="Zhang Y.Q."/>
            <person name="Mitsuda N."/>
            <person name="Wang M."/>
            <person name="Liu G.H."/>
            <person name="Pecoraro L."/>
            <person name="Huang H.X."/>
            <person name="Xiao X.J."/>
            <person name="Lin M."/>
            <person name="Wu X.Y."/>
            <person name="Wu W.L."/>
            <person name="Chen Y.Y."/>
            <person name="Chang S.B."/>
            <person name="Sakamoto S."/>
            <person name="Ohme-Takagi M."/>
            <person name="Yagi M."/>
            <person name="Zeng S.J."/>
            <person name="Shen C.Y."/>
            <person name="Yeh C.M."/>
            <person name="Luo Y.B."/>
            <person name="Tsai W.C."/>
            <person name="Van de Peer Y."/>
            <person name="Liu Z.J."/>
        </authorList>
    </citation>
    <scope>NUCLEOTIDE SEQUENCE [LARGE SCALE GENOMIC DNA]</scope>
    <source>
        <strain evidence="2">cv. Shenzhen</strain>
        <tissue evidence="1">Stem</tissue>
    </source>
</reference>
<organism evidence="1 2">
    <name type="scientific">Apostasia shenzhenica</name>
    <dbReference type="NCBI Taxonomy" id="1088818"/>
    <lineage>
        <taxon>Eukaryota</taxon>
        <taxon>Viridiplantae</taxon>
        <taxon>Streptophyta</taxon>
        <taxon>Embryophyta</taxon>
        <taxon>Tracheophyta</taxon>
        <taxon>Spermatophyta</taxon>
        <taxon>Magnoliopsida</taxon>
        <taxon>Liliopsida</taxon>
        <taxon>Asparagales</taxon>
        <taxon>Orchidaceae</taxon>
        <taxon>Apostasioideae</taxon>
        <taxon>Apostasia</taxon>
    </lineage>
</organism>
<name>A0A2I0AJT2_9ASPA</name>